<proteinExistence type="predicted"/>
<dbReference type="Proteomes" id="UP000242414">
    <property type="component" value="Unassembled WGS sequence"/>
</dbReference>
<evidence type="ECO:0000313" key="1">
    <source>
        <dbReference type="EMBL" id="ORE04545.1"/>
    </source>
</evidence>
<dbReference type="AlphaFoldDB" id="A0A1X0QXS2"/>
<accession>A0A1X0QXS2</accession>
<feature type="non-terminal residue" evidence="1">
    <location>
        <position position="1"/>
    </location>
</feature>
<reference evidence="1" key="1">
    <citation type="journal article" date="2016" name="Proc. Natl. Acad. Sci. U.S.A.">
        <title>Lipid metabolic changes in an early divergent fungus govern the establishment of a mutualistic symbiosis with endobacteria.</title>
        <authorList>
            <person name="Lastovetsky O.A."/>
            <person name="Gaspar M.L."/>
            <person name="Mondo S.J."/>
            <person name="LaButti K.M."/>
            <person name="Sandor L."/>
            <person name="Grigoriev I.V."/>
            <person name="Henry S.A."/>
            <person name="Pawlowska T.E."/>
        </authorList>
    </citation>
    <scope>NUCLEOTIDE SEQUENCE [LARGE SCALE GENOMIC DNA]</scope>
    <source>
        <strain evidence="1">ATCC 52814</strain>
    </source>
</reference>
<gene>
    <name evidence="1" type="ORF">BCV72DRAFT_187377</name>
</gene>
<dbReference type="VEuPathDB" id="FungiDB:BCV72DRAFT_187377"/>
<organism evidence="1">
    <name type="scientific">Rhizopus microsporus var. microsporus</name>
    <dbReference type="NCBI Taxonomy" id="86635"/>
    <lineage>
        <taxon>Eukaryota</taxon>
        <taxon>Fungi</taxon>
        <taxon>Fungi incertae sedis</taxon>
        <taxon>Mucoromycota</taxon>
        <taxon>Mucoromycotina</taxon>
        <taxon>Mucoromycetes</taxon>
        <taxon>Mucorales</taxon>
        <taxon>Mucorineae</taxon>
        <taxon>Rhizopodaceae</taxon>
        <taxon>Rhizopus</taxon>
    </lineage>
</organism>
<sequence length="71" mass="8091">KLKLSSKDAILILGGWMTGRVRYHEPIRGKGMRRMLRKEILAILLMNANRTSSLCPECEIGGLETFKFVKN</sequence>
<name>A0A1X0QXS2_RHIZD</name>
<protein>
    <submittedName>
        <fullName evidence="1">Uncharacterized protein</fullName>
    </submittedName>
</protein>
<dbReference type="EMBL" id="KV921968">
    <property type="protein sequence ID" value="ORE04545.1"/>
    <property type="molecule type" value="Genomic_DNA"/>
</dbReference>
<feature type="non-terminal residue" evidence="1">
    <location>
        <position position="71"/>
    </location>
</feature>